<evidence type="ECO:0000313" key="8">
    <source>
        <dbReference type="Proteomes" id="UP001597182"/>
    </source>
</evidence>
<dbReference type="RefSeq" id="WP_013678308.1">
    <property type="nucleotide sequence ID" value="NZ_BAABKS010000039.1"/>
</dbReference>
<evidence type="ECO:0000256" key="2">
    <source>
        <dbReference type="ARBA" id="ARBA00022475"/>
    </source>
</evidence>
<dbReference type="Proteomes" id="UP001597182">
    <property type="component" value="Unassembled WGS sequence"/>
</dbReference>
<dbReference type="PANTHER" id="PTHR39087:SF2">
    <property type="entry name" value="UPF0104 MEMBRANE PROTEIN MJ1595"/>
    <property type="match status" value="1"/>
</dbReference>
<keyword evidence="4 6" id="KW-1133">Transmembrane helix</keyword>
<accession>A0ABW3VPM4</accession>
<organism evidence="7 8">
    <name type="scientific">Pseudonocardia benzenivorans</name>
    <dbReference type="NCBI Taxonomy" id="228005"/>
    <lineage>
        <taxon>Bacteria</taxon>
        <taxon>Bacillati</taxon>
        <taxon>Actinomycetota</taxon>
        <taxon>Actinomycetes</taxon>
        <taxon>Pseudonocardiales</taxon>
        <taxon>Pseudonocardiaceae</taxon>
        <taxon>Pseudonocardia</taxon>
    </lineage>
</organism>
<feature type="transmembrane region" description="Helical" evidence="6">
    <location>
        <begin position="326"/>
        <end position="344"/>
    </location>
</feature>
<evidence type="ECO:0000256" key="5">
    <source>
        <dbReference type="ARBA" id="ARBA00023136"/>
    </source>
</evidence>
<comment type="subcellular location">
    <subcellularLocation>
        <location evidence="1">Cell membrane</location>
        <topology evidence="1">Multi-pass membrane protein</topology>
    </subcellularLocation>
</comment>
<evidence type="ECO:0000256" key="3">
    <source>
        <dbReference type="ARBA" id="ARBA00022692"/>
    </source>
</evidence>
<evidence type="ECO:0000256" key="1">
    <source>
        <dbReference type="ARBA" id="ARBA00004651"/>
    </source>
</evidence>
<keyword evidence="8" id="KW-1185">Reference proteome</keyword>
<feature type="transmembrane region" description="Helical" evidence="6">
    <location>
        <begin position="133"/>
        <end position="159"/>
    </location>
</feature>
<dbReference type="PANTHER" id="PTHR39087">
    <property type="entry name" value="UPF0104 MEMBRANE PROTEIN MJ1595"/>
    <property type="match status" value="1"/>
</dbReference>
<reference evidence="8" key="1">
    <citation type="journal article" date="2019" name="Int. J. Syst. Evol. Microbiol.">
        <title>The Global Catalogue of Microorganisms (GCM) 10K type strain sequencing project: providing services to taxonomists for standard genome sequencing and annotation.</title>
        <authorList>
            <consortium name="The Broad Institute Genomics Platform"/>
            <consortium name="The Broad Institute Genome Sequencing Center for Infectious Disease"/>
            <person name="Wu L."/>
            <person name="Ma J."/>
        </authorList>
    </citation>
    <scope>NUCLEOTIDE SEQUENCE [LARGE SCALE GENOMIC DNA]</scope>
    <source>
        <strain evidence="8">CCUG 49018</strain>
    </source>
</reference>
<dbReference type="InterPro" id="IPR022791">
    <property type="entry name" value="L-PG_synthase/AglD"/>
</dbReference>
<keyword evidence="5 6" id="KW-0472">Membrane</keyword>
<evidence type="ECO:0000313" key="7">
    <source>
        <dbReference type="EMBL" id="MFD1236104.1"/>
    </source>
</evidence>
<comment type="caution">
    <text evidence="7">The sequence shown here is derived from an EMBL/GenBank/DDBJ whole genome shotgun (WGS) entry which is preliminary data.</text>
</comment>
<feature type="transmembrane region" description="Helical" evidence="6">
    <location>
        <begin position="165"/>
        <end position="186"/>
    </location>
</feature>
<feature type="transmembrane region" description="Helical" evidence="6">
    <location>
        <begin position="81"/>
        <end position="97"/>
    </location>
</feature>
<evidence type="ECO:0000256" key="4">
    <source>
        <dbReference type="ARBA" id="ARBA00022989"/>
    </source>
</evidence>
<feature type="transmembrane region" description="Helical" evidence="6">
    <location>
        <begin position="56"/>
        <end position="74"/>
    </location>
</feature>
<sequence length="363" mass="37383">MTAGTGLRSALGPVRAHAKSIAHWALVLAALGWLAWQAPDLLRSADEAGTALADLSWTWTGICALLALVALATYGELHRRLLVVAGAPIGIGTMQAITFAENAISNTVPVVGGAGSMAYSITRLRRRGVDATLASWSVVLPGALSTIVLIGLAMVVAGAAGWLPVWLAVVLGLVVAGGSALLWVVVTRPVVLRRALTGLLHVGRRLPWLCHHCRGAWALDPGAVADRITARIGILRPTPLQWVVLIGLATLSWGLDYLALTAAAMAVGIPVAWSGLALGFLAVQASIALQILPGGAGLAEAGLLGTLLAAGVGAGPAAATVLVYRLITWLGLSVVGWVVYAVQIHAGPPHRHRHTAELAPHPA</sequence>
<gene>
    <name evidence="7" type="ORF">ACFQ34_22665</name>
</gene>
<dbReference type="EMBL" id="JBHTMB010000205">
    <property type="protein sequence ID" value="MFD1236104.1"/>
    <property type="molecule type" value="Genomic_DNA"/>
</dbReference>
<name>A0ABW3VPM4_9PSEU</name>
<protein>
    <submittedName>
        <fullName evidence="7">YbhN family protein</fullName>
    </submittedName>
</protein>
<dbReference type="Pfam" id="PF03706">
    <property type="entry name" value="LPG_synthase_TM"/>
    <property type="match status" value="1"/>
</dbReference>
<keyword evidence="2" id="KW-1003">Cell membrane</keyword>
<keyword evidence="3 6" id="KW-0812">Transmembrane</keyword>
<proteinExistence type="predicted"/>
<feature type="transmembrane region" description="Helical" evidence="6">
    <location>
        <begin position="242"/>
        <end position="265"/>
    </location>
</feature>
<evidence type="ECO:0000256" key="6">
    <source>
        <dbReference type="SAM" id="Phobius"/>
    </source>
</evidence>
<feature type="transmembrane region" description="Helical" evidence="6">
    <location>
        <begin position="103"/>
        <end position="121"/>
    </location>
</feature>
<feature type="transmembrane region" description="Helical" evidence="6">
    <location>
        <begin position="21"/>
        <end position="36"/>
    </location>
</feature>